<dbReference type="STRING" id="590652.BST39_21200"/>
<dbReference type="Proteomes" id="UP000192513">
    <property type="component" value="Unassembled WGS sequence"/>
</dbReference>
<name>A0A1X0I6J9_9MYCO</name>
<dbReference type="InterPro" id="IPR036250">
    <property type="entry name" value="AcylCo_DH-like_C"/>
</dbReference>
<accession>A0A1X0I6J9</accession>
<comment type="cofactor">
    <cofactor evidence="1">
        <name>FAD</name>
        <dbReference type="ChEBI" id="CHEBI:57692"/>
    </cofactor>
</comment>
<keyword evidence="3" id="KW-0285">Flavoprotein</keyword>
<dbReference type="InterPro" id="IPR046373">
    <property type="entry name" value="Acyl-CoA_Oxase/DH_mid-dom_sf"/>
</dbReference>
<feature type="domain" description="Acyl-CoA dehydrogenase/oxidase C-terminal" evidence="6">
    <location>
        <begin position="217"/>
        <end position="364"/>
    </location>
</feature>
<dbReference type="Gene3D" id="1.10.540.10">
    <property type="entry name" value="Acyl-CoA dehydrogenase/oxidase, N-terminal domain"/>
    <property type="match status" value="1"/>
</dbReference>
<dbReference type="SUPFAM" id="SSF47203">
    <property type="entry name" value="Acyl-CoA dehydrogenase C-terminal domain-like"/>
    <property type="match status" value="1"/>
</dbReference>
<dbReference type="Pfam" id="PF00441">
    <property type="entry name" value="Acyl-CoA_dh_1"/>
    <property type="match status" value="1"/>
</dbReference>
<feature type="domain" description="Acyl-CoA dehydrogenase/oxidase N-terminal" evidence="7">
    <location>
        <begin position="7"/>
        <end position="107"/>
    </location>
</feature>
<dbReference type="Pfam" id="PF02771">
    <property type="entry name" value="Acyl-CoA_dh_N"/>
    <property type="match status" value="1"/>
</dbReference>
<dbReference type="EMBL" id="MVIE01000033">
    <property type="protein sequence ID" value="ORB36065.1"/>
    <property type="molecule type" value="Genomic_DNA"/>
</dbReference>
<evidence type="ECO:0000313" key="8">
    <source>
        <dbReference type="EMBL" id="ORB36065.1"/>
    </source>
</evidence>
<evidence type="ECO:0000256" key="2">
    <source>
        <dbReference type="ARBA" id="ARBA00009347"/>
    </source>
</evidence>
<comment type="caution">
    <text evidence="8">The sequence shown here is derived from an EMBL/GenBank/DDBJ whole genome shotgun (WGS) entry which is preliminary data.</text>
</comment>
<evidence type="ECO:0000256" key="1">
    <source>
        <dbReference type="ARBA" id="ARBA00001974"/>
    </source>
</evidence>
<sequence length="375" mass="38475">MSDLLYSDTEEALRDSVRHLFADRCPPESVAHAYDPEPQDFSGVWRTLAAELGVAGLLVPESLGGAGASAREAAVVMEEIGRAVAPVPFLSSAVLATVALLRAGDTETVSALAHGELTAALAVAVSTAPGDPVAAVARGADGLSGSVTSVAGAAEADVLVIPVAGPDGLELHTVSRTAAGVEVSPLLALDMTRPLADVRFSGAESSRVGPADGPVGEALRTGAALLASEQLGVAQWCFETTLDYAKQRKQFGRAIGSYQAIKHRLADLWFEVGAATAAARYAADTCAQDDVGAPPACGGDAAVAAALAQAYCSGVAVHAAEECVQLHGGIGMTWEYPAHLYLKRAKSDQLIFGTAYRHRARLAELVDLPPSGSAR</sequence>
<evidence type="ECO:0000256" key="3">
    <source>
        <dbReference type="ARBA" id="ARBA00022630"/>
    </source>
</evidence>
<dbReference type="PANTHER" id="PTHR43884">
    <property type="entry name" value="ACYL-COA DEHYDROGENASE"/>
    <property type="match status" value="1"/>
</dbReference>
<evidence type="ECO:0000256" key="4">
    <source>
        <dbReference type="ARBA" id="ARBA00022827"/>
    </source>
</evidence>
<dbReference type="OrthoDB" id="8677713at2"/>
<dbReference type="Gene3D" id="2.40.110.10">
    <property type="entry name" value="Butyryl-CoA Dehydrogenase, subunit A, domain 2"/>
    <property type="match status" value="1"/>
</dbReference>
<keyword evidence="9" id="KW-1185">Reference proteome</keyword>
<dbReference type="InterPro" id="IPR009100">
    <property type="entry name" value="AcylCoA_DH/oxidase_NM_dom_sf"/>
</dbReference>
<dbReference type="InterPro" id="IPR009075">
    <property type="entry name" value="AcylCo_DH/oxidase_C"/>
</dbReference>
<dbReference type="InterPro" id="IPR013786">
    <property type="entry name" value="AcylCoA_DH/ox_N"/>
</dbReference>
<keyword evidence="4" id="KW-0274">FAD</keyword>
<gene>
    <name evidence="8" type="ORF">BST39_21200</name>
</gene>
<evidence type="ECO:0000313" key="9">
    <source>
        <dbReference type="Proteomes" id="UP000192513"/>
    </source>
</evidence>
<dbReference type="Gene3D" id="1.20.140.10">
    <property type="entry name" value="Butyryl-CoA Dehydrogenase, subunit A, domain 3"/>
    <property type="match status" value="1"/>
</dbReference>
<dbReference type="GO" id="GO:0050660">
    <property type="term" value="F:flavin adenine dinucleotide binding"/>
    <property type="evidence" value="ECO:0007669"/>
    <property type="project" value="InterPro"/>
</dbReference>
<dbReference type="InterPro" id="IPR037069">
    <property type="entry name" value="AcylCoA_DH/ox_N_sf"/>
</dbReference>
<dbReference type="GO" id="GO:0003995">
    <property type="term" value="F:acyl-CoA dehydrogenase activity"/>
    <property type="evidence" value="ECO:0007669"/>
    <property type="project" value="TreeGrafter"/>
</dbReference>
<evidence type="ECO:0000259" key="6">
    <source>
        <dbReference type="Pfam" id="PF00441"/>
    </source>
</evidence>
<dbReference type="AlphaFoldDB" id="A0A1X0I6J9"/>
<dbReference type="PANTHER" id="PTHR43884:SF20">
    <property type="entry name" value="ACYL-COA DEHYDROGENASE FADE28"/>
    <property type="match status" value="1"/>
</dbReference>
<evidence type="ECO:0000256" key="5">
    <source>
        <dbReference type="ARBA" id="ARBA00023002"/>
    </source>
</evidence>
<comment type="similarity">
    <text evidence="2">Belongs to the acyl-CoA dehydrogenase family.</text>
</comment>
<evidence type="ECO:0000259" key="7">
    <source>
        <dbReference type="Pfam" id="PF02771"/>
    </source>
</evidence>
<proteinExistence type="inferred from homology"/>
<keyword evidence="5" id="KW-0560">Oxidoreductase</keyword>
<protein>
    <submittedName>
        <fullName evidence="8">Acyl-CoA dehydrogenase</fullName>
    </submittedName>
</protein>
<reference evidence="8 9" key="1">
    <citation type="submission" date="2017-02" db="EMBL/GenBank/DDBJ databases">
        <title>The new phylogeny of genus Mycobacterium.</title>
        <authorList>
            <person name="Tortoli E."/>
            <person name="Trovato A."/>
            <person name="Cirillo D.M."/>
        </authorList>
    </citation>
    <scope>NUCLEOTIDE SEQUENCE [LARGE SCALE GENOMIC DNA]</scope>
    <source>
        <strain evidence="8 9">DSM 45000</strain>
    </source>
</reference>
<organism evidence="8 9">
    <name type="scientific">Mycobacterium paraseoulense</name>
    <dbReference type="NCBI Taxonomy" id="590652"/>
    <lineage>
        <taxon>Bacteria</taxon>
        <taxon>Bacillati</taxon>
        <taxon>Actinomycetota</taxon>
        <taxon>Actinomycetes</taxon>
        <taxon>Mycobacteriales</taxon>
        <taxon>Mycobacteriaceae</taxon>
        <taxon>Mycobacterium</taxon>
    </lineage>
</organism>
<dbReference type="SUPFAM" id="SSF56645">
    <property type="entry name" value="Acyl-CoA dehydrogenase NM domain-like"/>
    <property type="match status" value="1"/>
</dbReference>
<dbReference type="RefSeq" id="WP_083173912.1">
    <property type="nucleotide sequence ID" value="NZ_AP022619.1"/>
</dbReference>